<keyword evidence="7" id="KW-0547">Nucleotide-binding</keyword>
<evidence type="ECO:0000256" key="8">
    <source>
        <dbReference type="ARBA" id="ARBA00022840"/>
    </source>
</evidence>
<evidence type="ECO:0000259" key="13">
    <source>
        <dbReference type="Pfam" id="PF12633"/>
    </source>
</evidence>
<keyword evidence="10 14" id="KW-0456">Lyase</keyword>
<dbReference type="PROSITE" id="PS01093">
    <property type="entry name" value="ADENYLATE_CYCLASE_1_2"/>
    <property type="match status" value="1"/>
</dbReference>
<dbReference type="EMBL" id="JARQTW010000015">
    <property type="protein sequence ID" value="MDG2950700.1"/>
    <property type="molecule type" value="Genomic_DNA"/>
</dbReference>
<keyword evidence="6" id="KW-0963">Cytoplasm</keyword>
<dbReference type="GO" id="GO:0005524">
    <property type="term" value="F:ATP binding"/>
    <property type="evidence" value="ECO:0007669"/>
    <property type="project" value="UniProtKB-KW"/>
</dbReference>
<evidence type="ECO:0000256" key="4">
    <source>
        <dbReference type="ARBA" id="ARBA00012201"/>
    </source>
</evidence>
<comment type="similarity">
    <text evidence="3">Belongs to the adenylyl cyclase class-1 family.</text>
</comment>
<dbReference type="InterPro" id="IPR024685">
    <property type="entry name" value="Adenylate_cyclase_1_N"/>
</dbReference>
<keyword evidence="9" id="KW-0115">cAMP biosynthesis</keyword>
<feature type="domain" description="Adenylate cyclase class-I N-terminal" evidence="13">
    <location>
        <begin position="5"/>
        <end position="202"/>
    </location>
</feature>
<dbReference type="InterPro" id="IPR024686">
    <property type="entry name" value="Adenylate_cyclase_1_CS"/>
</dbReference>
<dbReference type="Pfam" id="PF12633">
    <property type="entry name" value="Adenyl_cycl_N"/>
    <property type="match status" value="1"/>
</dbReference>
<reference evidence="14" key="1">
    <citation type="submission" date="2023-03" db="EMBL/GenBank/DDBJ databases">
        <title>Classification of Bisgaard taxon 6 and taxon 10 as Exercitatus varius gen. nov., spec. nov.</title>
        <authorList>
            <person name="Christensen H."/>
        </authorList>
    </citation>
    <scope>NUCLEOTIDE SEQUENCE</scope>
    <source>
        <strain evidence="14">86116</strain>
    </source>
</reference>
<dbReference type="NCBIfam" id="NF006978">
    <property type="entry name" value="PRK09450.1-2"/>
    <property type="match status" value="1"/>
</dbReference>
<evidence type="ECO:0000256" key="2">
    <source>
        <dbReference type="ARBA" id="ARBA00004496"/>
    </source>
</evidence>
<dbReference type="InterPro" id="IPR000274">
    <property type="entry name" value="Adenylate_cyclase_1"/>
</dbReference>
<evidence type="ECO:0000256" key="12">
    <source>
        <dbReference type="ARBA" id="ARBA00032637"/>
    </source>
</evidence>
<dbReference type="InterPro" id="IPR043519">
    <property type="entry name" value="NT_sf"/>
</dbReference>
<evidence type="ECO:0000313" key="14">
    <source>
        <dbReference type="EMBL" id="MDG2950700.1"/>
    </source>
</evidence>
<dbReference type="AlphaFoldDB" id="A0AAW6QEU9"/>
<dbReference type="Proteomes" id="UP001214976">
    <property type="component" value="Unassembled WGS sequence"/>
</dbReference>
<evidence type="ECO:0000256" key="11">
    <source>
        <dbReference type="ARBA" id="ARBA00032597"/>
    </source>
</evidence>
<gene>
    <name evidence="14" type="ORF">P7M15_09280</name>
</gene>
<dbReference type="Pfam" id="PF01295">
    <property type="entry name" value="Adenylate_cycl"/>
    <property type="match status" value="1"/>
</dbReference>
<organism evidence="14 15">
    <name type="scientific">Exercitatus varius</name>
    <dbReference type="NCBI Taxonomy" id="67857"/>
    <lineage>
        <taxon>Bacteria</taxon>
        <taxon>Pseudomonadati</taxon>
        <taxon>Pseudomonadota</taxon>
        <taxon>Gammaproteobacteria</taxon>
        <taxon>Pasteurellales</taxon>
        <taxon>Pasteurellaceae</taxon>
        <taxon>Exercitatus</taxon>
    </lineage>
</organism>
<dbReference type="RefSeq" id="WP_317477654.1">
    <property type="nucleotide sequence ID" value="NZ_JARQTW010000015.1"/>
</dbReference>
<dbReference type="PIRSF" id="PIRSF001444">
    <property type="entry name" value="Adenylate_cycl"/>
    <property type="match status" value="1"/>
</dbReference>
<name>A0AAW6QEU9_9PAST</name>
<comment type="catalytic activity">
    <reaction evidence="1">
        <text>ATP = 3',5'-cyclic AMP + diphosphate</text>
        <dbReference type="Rhea" id="RHEA:15389"/>
        <dbReference type="ChEBI" id="CHEBI:30616"/>
        <dbReference type="ChEBI" id="CHEBI:33019"/>
        <dbReference type="ChEBI" id="CHEBI:58165"/>
        <dbReference type="EC" id="4.6.1.1"/>
    </reaction>
</comment>
<dbReference type="GO" id="GO:0005737">
    <property type="term" value="C:cytoplasm"/>
    <property type="evidence" value="ECO:0007669"/>
    <property type="project" value="UniProtKB-SubCell"/>
</dbReference>
<evidence type="ECO:0000256" key="5">
    <source>
        <dbReference type="ARBA" id="ARBA00021420"/>
    </source>
</evidence>
<dbReference type="Gene3D" id="3.30.460.10">
    <property type="entry name" value="Beta Polymerase, domain 2"/>
    <property type="match status" value="1"/>
</dbReference>
<protein>
    <recommendedName>
        <fullName evidence="5">Adenylate cyclase</fullName>
        <ecNumber evidence="4">4.6.1.1</ecNumber>
    </recommendedName>
    <alternativeName>
        <fullName evidence="11">ATP pyrophosphate-lyase</fullName>
    </alternativeName>
    <alternativeName>
        <fullName evidence="12">Adenylyl cyclase</fullName>
    </alternativeName>
</protein>
<evidence type="ECO:0000256" key="6">
    <source>
        <dbReference type="ARBA" id="ARBA00022490"/>
    </source>
</evidence>
<keyword evidence="8" id="KW-0067">ATP-binding</keyword>
<evidence type="ECO:0000256" key="7">
    <source>
        <dbReference type="ARBA" id="ARBA00022741"/>
    </source>
</evidence>
<proteinExistence type="inferred from homology"/>
<evidence type="ECO:0000256" key="3">
    <source>
        <dbReference type="ARBA" id="ARBA00007901"/>
    </source>
</evidence>
<dbReference type="GO" id="GO:0006171">
    <property type="term" value="P:cAMP biosynthetic process"/>
    <property type="evidence" value="ECO:0007669"/>
    <property type="project" value="UniProtKB-KW"/>
</dbReference>
<evidence type="ECO:0000256" key="10">
    <source>
        <dbReference type="ARBA" id="ARBA00023239"/>
    </source>
</evidence>
<dbReference type="PANTHER" id="PTHR38760">
    <property type="entry name" value="ADENYLATE CYCLASE"/>
    <property type="match status" value="1"/>
</dbReference>
<evidence type="ECO:0000313" key="15">
    <source>
        <dbReference type="Proteomes" id="UP001214976"/>
    </source>
</evidence>
<evidence type="ECO:0000256" key="9">
    <source>
        <dbReference type="ARBA" id="ARBA00022998"/>
    </source>
</evidence>
<accession>A0AAW6QEU9</accession>
<sequence length="846" mass="98691">MKYDLEFARKQVADLERFRFFRALSGTTDEFRYVFQLIALLLHANHPNLPGFVANAPAGIADFKLTDYQRHYLHELLAQSPDVQFSQIFDRTSHAIDGVYVMGSIASIAQTSSSDLDIWVCLRNGLKAREREKLQQKATALQNWAKQFEVDVNLFLMDQNRFRNFQSSGAMTEENCGSAQYMLLLDEFYRSAIRLAGKPLLWLHLLVEDEKNYESEVEDLIRRGEIDPQEWVDFGGLSKFSANEYFGAGLWQLYKGIDAPYKSVIKILLLEEYSWEYPNTRLIASDFKFHLLMDHTEDHHFDPYLEMLERVTNYLTYRKDFRRLEDVRRCFYLKSTEDWWYHSESNWRAELINRLAQDWGWSKETIQDLNLRPFWKIKRVKQSYGKLMQMLMISYRNLIDFARKHHVDANIVPQDISILTRKIYTAFEELPGKVLLINPQISTDLSEPYLTFVEVTATDRPVKKGWYMLNQAPEISGFSHPRYTEYSATLHKLVASVYFNGLLTPNTQLYIQSPNVSLSTLQEFITNLAETLPVRVPPPTNDDLHHPCEIRQLMVAINLSCDPTKQLTDSKTPIQQSDLFSFGAEQQNLVGSIDFIYRNLWNEIRTLHFEGPNAILMALKVLSNKIHHGSTALADIAVYSYSRHYRRSLANIVTALIKKCIDIQLGINQPSNTQSMLRVAGKNWQFFFEERGISLQELPENQVLPENNLDEELQAEVNENDNVLPVQSEQNPPEKLQYPSEIDSFASEGFLQFFFEDNNDDTFNVYILDEKNHIEIYHRCDGEKEQKINEINHIYTNADSSGNNPYGIIQRNFNYPQFYRIIHNRYYEGSNPPVHIVPFQRQAKYT</sequence>
<dbReference type="GO" id="GO:0004016">
    <property type="term" value="F:adenylate cyclase activity"/>
    <property type="evidence" value="ECO:0007669"/>
    <property type="project" value="UniProtKB-EC"/>
</dbReference>
<dbReference type="EC" id="4.6.1.1" evidence="4"/>
<dbReference type="PANTHER" id="PTHR38760:SF1">
    <property type="entry name" value="ADENYLATE CYCLASE"/>
    <property type="match status" value="1"/>
</dbReference>
<comment type="subcellular location">
    <subcellularLocation>
        <location evidence="2">Cytoplasm</location>
    </subcellularLocation>
</comment>
<evidence type="ECO:0000256" key="1">
    <source>
        <dbReference type="ARBA" id="ARBA00001593"/>
    </source>
</evidence>
<comment type="caution">
    <text evidence="14">The sequence shown here is derived from an EMBL/GenBank/DDBJ whole genome shotgun (WGS) entry which is preliminary data.</text>
</comment>